<dbReference type="AlphaFoldDB" id="A0A7S4D9N6"/>
<evidence type="ECO:0000313" key="2">
    <source>
        <dbReference type="EMBL" id="CAE0637135.1"/>
    </source>
</evidence>
<accession>A0A7S4D9N6</accession>
<feature type="compositionally biased region" description="Polar residues" evidence="1">
    <location>
        <begin position="288"/>
        <end position="302"/>
    </location>
</feature>
<name>A0A7S4D9N6_HETAK</name>
<feature type="compositionally biased region" description="Polar residues" evidence="1">
    <location>
        <begin position="124"/>
        <end position="133"/>
    </location>
</feature>
<feature type="compositionally biased region" description="Basic and acidic residues" evidence="1">
    <location>
        <begin position="266"/>
        <end position="281"/>
    </location>
</feature>
<dbReference type="EMBL" id="HBIU01034563">
    <property type="protein sequence ID" value="CAE0637135.1"/>
    <property type="molecule type" value="Transcribed_RNA"/>
</dbReference>
<gene>
    <name evidence="2" type="ORF">HAKA00212_LOCUS15909</name>
</gene>
<protein>
    <submittedName>
        <fullName evidence="2">Uncharacterized protein</fullName>
    </submittedName>
</protein>
<proteinExistence type="predicted"/>
<organism evidence="2">
    <name type="scientific">Heterosigma akashiwo</name>
    <name type="common">Chromophytic alga</name>
    <name type="synonym">Heterosigma carterae</name>
    <dbReference type="NCBI Taxonomy" id="2829"/>
    <lineage>
        <taxon>Eukaryota</taxon>
        <taxon>Sar</taxon>
        <taxon>Stramenopiles</taxon>
        <taxon>Ochrophyta</taxon>
        <taxon>Raphidophyceae</taxon>
        <taxon>Chattonellales</taxon>
        <taxon>Chattonellaceae</taxon>
        <taxon>Heterosigma</taxon>
    </lineage>
</organism>
<evidence type="ECO:0000256" key="1">
    <source>
        <dbReference type="SAM" id="MobiDB-lite"/>
    </source>
</evidence>
<feature type="region of interest" description="Disordered" evidence="1">
    <location>
        <begin position="257"/>
        <end position="302"/>
    </location>
</feature>
<feature type="region of interest" description="Disordered" evidence="1">
    <location>
        <begin position="118"/>
        <end position="138"/>
    </location>
</feature>
<reference evidence="2" key="1">
    <citation type="submission" date="2021-01" db="EMBL/GenBank/DDBJ databases">
        <authorList>
            <person name="Corre E."/>
            <person name="Pelletier E."/>
            <person name="Niang G."/>
            <person name="Scheremetjew M."/>
            <person name="Finn R."/>
            <person name="Kale V."/>
            <person name="Holt S."/>
            <person name="Cochrane G."/>
            <person name="Meng A."/>
            <person name="Brown T."/>
            <person name="Cohen L."/>
        </authorList>
    </citation>
    <scope>NUCLEOTIDE SEQUENCE</scope>
    <source>
        <strain evidence="2">CCMP3107</strain>
    </source>
</reference>
<sequence length="464" mass="50754">MLVFLLQYMHELSPTSFLGLDLSEVAHCVVEEGSCPNSIRCSAPLTLHIGDCSFFNKGDAQLLLDKDMGYSDVLFDVSNVLIRTSNRSSGSTAQLFSTPRTKLVRSVLPPSAYACRRGAAKSTRPASKSSEMQAGNDEKDEGGVVYIIESILDACDSKTEPCCSQQDDHCCSVKKQTGVPAIKQSEQSWTIELWAKIEAMFSASESLVVDQTTGSAENDNNTGKYCRQSFRKLSNNKVFDRYPFQVINTDQLVKKKRNIPGTSAGDRSETESDALGVDHTRGHGSHVNRAQKQGSTPCPSEHQNSAEYAYSDLLMALRIGERKLPQSFDQQILALAPARVIKSLFLNLPAHFCVSPSQSCCSVIKAGSLLPSPSKRSKAEGPLLVSAKETTAGDNKEEREGSTSSIMSLLDNPSSSTCDSCDVRSAIGCLLARLREGRQPWPSNEKTTWFKFRLVYQALGEFCN</sequence>
<feature type="region of interest" description="Disordered" evidence="1">
    <location>
        <begin position="372"/>
        <end position="406"/>
    </location>
</feature>